<proteinExistence type="predicted"/>
<feature type="compositionally biased region" description="Polar residues" evidence="2">
    <location>
        <begin position="272"/>
        <end position="283"/>
    </location>
</feature>
<keyword evidence="1" id="KW-0175">Coiled coil</keyword>
<gene>
    <name evidence="3" type="ORF">IE077_001648</name>
</gene>
<feature type="region of interest" description="Disordered" evidence="2">
    <location>
        <begin position="482"/>
        <end position="501"/>
    </location>
</feature>
<comment type="caution">
    <text evidence="3">The sequence shown here is derived from an EMBL/GenBank/DDBJ whole genome shotgun (WGS) entry which is preliminary data.</text>
</comment>
<keyword evidence="4" id="KW-1185">Reference proteome</keyword>
<protein>
    <submittedName>
        <fullName evidence="3">Uncharacterized protein</fullName>
    </submittedName>
</protein>
<feature type="region of interest" description="Disordered" evidence="2">
    <location>
        <begin position="663"/>
        <end position="693"/>
    </location>
</feature>
<accession>A0ABQ7J567</accession>
<evidence type="ECO:0000313" key="4">
    <source>
        <dbReference type="Proteomes" id="UP000823046"/>
    </source>
</evidence>
<feature type="coiled-coil region" evidence="1">
    <location>
        <begin position="555"/>
        <end position="582"/>
    </location>
</feature>
<dbReference type="Proteomes" id="UP000823046">
    <property type="component" value="Unassembled WGS sequence"/>
</dbReference>
<sequence length="710" mass="78213">MSSSSPTSPVQEKPKLLGKKFVVTVGKGPPSPKIKTLQIPTPVEKASEQDNIFPKLKTAFPAAEALKLEKVSLKSAESTSQPTVKAKPSPPIVGVKAAKTEVPPLDKHPFDSPKLALHKKEMLVKNNGEEKTANIFAKKSPTLTAKVMTPILKGTQSPLKLLPKTISPDSKIKSVSPAISPVVTHQTLQKEAAAIPEAATRSVYSELSKAMIVLPTGYGSAETRLPTDMYISFHGNDIKGIPQQGDGQSTYYTRMRGSPAFMESLSGRATAISPTDKTPQSLNARKREERQNNEPGIPFHNYHGFYPVIAGYGVVPSNLQMQYFYPPLLPMSFPFMNNRDLRGMDGSPSSVPLGSAITSSNGMQHEAGLPRMGTGQEYVNRETSSGWDANDGDTSLIEPLKLPPSLPENRKSLLDARPVGFSPWEKIENQFNLIRAAPVVADNAEALPQKVERAETITDDPYAYAAYNSRYQNERMNWQEEDPRISSRSQTTTHLPQKSKYATKKAQKGWDRWGHKAGVSAPRKRVYQNLTEMANYFSDLEPDDQSDVISLLLSCRKLEKQIEEQRIVIDMLENDLSEAQQTLKFPPEWRCLQDLDLSGNELSDAVIPQNAAPLFLKGRVDLIPPERLLKEATVAEDTNISNMKYAAKSIFDSDSIALKSKNLNKSPAPLDKTKQEGKHFAPKPANISGGKKTLSPISKAKMMFGKKIQS</sequence>
<reference evidence="3 4" key="1">
    <citation type="journal article" date="2020" name="bioRxiv">
        <title>Metabolic contributions of an alphaproteobacterial endosymbiont in the apicomplexan Cardiosporidium cionae.</title>
        <authorList>
            <person name="Hunter E.S."/>
            <person name="Paight C.J."/>
            <person name="Lane C.E."/>
        </authorList>
    </citation>
    <scope>NUCLEOTIDE SEQUENCE [LARGE SCALE GENOMIC DNA]</scope>
    <source>
        <strain evidence="3">ESH_2018</strain>
    </source>
</reference>
<organism evidence="3 4">
    <name type="scientific">Cardiosporidium cionae</name>
    <dbReference type="NCBI Taxonomy" id="476202"/>
    <lineage>
        <taxon>Eukaryota</taxon>
        <taxon>Sar</taxon>
        <taxon>Alveolata</taxon>
        <taxon>Apicomplexa</taxon>
        <taxon>Aconoidasida</taxon>
        <taxon>Nephromycida</taxon>
        <taxon>Cardiosporidium</taxon>
    </lineage>
</organism>
<name>A0ABQ7J567_9APIC</name>
<dbReference type="EMBL" id="JADAQX010000955">
    <property type="protein sequence ID" value="KAF8819111.1"/>
    <property type="molecule type" value="Genomic_DNA"/>
</dbReference>
<feature type="region of interest" description="Disordered" evidence="2">
    <location>
        <begin position="267"/>
        <end position="296"/>
    </location>
</feature>
<feature type="region of interest" description="Disordered" evidence="2">
    <location>
        <begin position="382"/>
        <end position="403"/>
    </location>
</feature>
<evidence type="ECO:0000256" key="2">
    <source>
        <dbReference type="SAM" id="MobiDB-lite"/>
    </source>
</evidence>
<feature type="compositionally biased region" description="Polar residues" evidence="2">
    <location>
        <begin position="486"/>
        <end position="496"/>
    </location>
</feature>
<evidence type="ECO:0000313" key="3">
    <source>
        <dbReference type="EMBL" id="KAF8819111.1"/>
    </source>
</evidence>
<evidence type="ECO:0000256" key="1">
    <source>
        <dbReference type="SAM" id="Coils"/>
    </source>
</evidence>